<dbReference type="Proteomes" id="UP000178964">
    <property type="component" value="Unassembled WGS sequence"/>
</dbReference>
<name>A0A1F4VME8_UNCKA</name>
<accession>A0A1F4VME8</accession>
<reference evidence="1 2" key="1">
    <citation type="journal article" date="2016" name="Nat. Commun.">
        <title>Thousands of microbial genomes shed light on interconnected biogeochemical processes in an aquifer system.</title>
        <authorList>
            <person name="Anantharaman K."/>
            <person name="Brown C.T."/>
            <person name="Hug L.A."/>
            <person name="Sharon I."/>
            <person name="Castelle C.J."/>
            <person name="Probst A.J."/>
            <person name="Thomas B.C."/>
            <person name="Singh A."/>
            <person name="Wilkins M.J."/>
            <person name="Karaoz U."/>
            <person name="Brodie E.L."/>
            <person name="Williams K.H."/>
            <person name="Hubbard S.S."/>
            <person name="Banfield J.F."/>
        </authorList>
    </citation>
    <scope>NUCLEOTIDE SEQUENCE [LARGE SCALE GENOMIC DNA]</scope>
</reference>
<proteinExistence type="predicted"/>
<organism evidence="1 2">
    <name type="scientific">candidate division WWE3 bacterium RIFCSPLOWO2_01_FULL_42_11</name>
    <dbReference type="NCBI Taxonomy" id="1802627"/>
    <lineage>
        <taxon>Bacteria</taxon>
        <taxon>Katanobacteria</taxon>
    </lineage>
</organism>
<evidence type="ECO:0000313" key="2">
    <source>
        <dbReference type="Proteomes" id="UP000178964"/>
    </source>
</evidence>
<evidence type="ECO:0000313" key="1">
    <source>
        <dbReference type="EMBL" id="OGC58235.1"/>
    </source>
</evidence>
<gene>
    <name evidence="1" type="ORF">A3A70_00520</name>
</gene>
<dbReference type="AlphaFoldDB" id="A0A1F4VME8"/>
<dbReference type="EMBL" id="MEVK01000040">
    <property type="protein sequence ID" value="OGC58235.1"/>
    <property type="molecule type" value="Genomic_DNA"/>
</dbReference>
<comment type="caution">
    <text evidence="1">The sequence shown here is derived from an EMBL/GenBank/DDBJ whole genome shotgun (WGS) entry which is preliminary data.</text>
</comment>
<sequence length="189" mass="21857">MDNDTNQTDNTAANDMKVEQITALVNADFFELVGLTDLTEEEKDGRLREMEQNIFVDFMQNDLPALTDERQQAELDEFLKRDDAKPEDVMAKISEFVPDVEDIIFAKSIEMKRAVILEYLGTRALIMKEQKRLLENRQSPNPNQSLQEKVNNLERVEHDRALLEQALDLYKDGKWSEGVEILKGLILKK</sequence>
<protein>
    <submittedName>
        <fullName evidence="1">Uncharacterized protein</fullName>
    </submittedName>
</protein>